<protein>
    <recommendedName>
        <fullName evidence="3">DUF2971 domain-containing protein</fullName>
    </recommendedName>
</protein>
<reference evidence="1 2" key="1">
    <citation type="submission" date="2016-10" db="EMBL/GenBank/DDBJ databases">
        <authorList>
            <person name="Varghese N."/>
            <person name="Submissions S."/>
        </authorList>
    </citation>
    <scope>NUCLEOTIDE SEQUENCE [LARGE SCALE GENOMIC DNA]</scope>
    <source>
        <strain evidence="1 2">DSM 16643</strain>
    </source>
</reference>
<dbReference type="Proteomes" id="UP000323439">
    <property type="component" value="Unassembled WGS sequence"/>
</dbReference>
<sequence>MWVNMWLDNFFELLYSKGGKKIKEAYELKNQKMPEFLYKYKSIDELGHTFDLLENDLIFLSNANNLNDLYEGEIFYDNKELLYNRFKSYVLPYFMTITKFNHDQKEQIKNSENPYLETMKLIYETDSTINPEISFNEFNDNLSNFFLDISDDTYKKRNDASKENTYLTCFSENHDIKLMWAHYTDYNKGICIKYNIKDHENLMHICYPIKYEDGYDYTEELSNFKEHMFKLAFDPYLKKETDWSYEKEWRILFNHEIFLRSALKIGENYFLKLPKPSAIYLGKRIDSENKRKIFDICKKREISLYQMEKDTCEAKLYEIEILKYSEKNFEDKMFIVESIKNKAYKSLIHNYFYYPILRMEDIEKRFSKIIDSFNNLTDDEIQFFLDELLFKNNIFPVLYPYYSNVLLFLIKLYDNKSFNHITTSDGLSIEKNLEKWIGYCISNFYNKKIVRYMIFFEKLFMRFYNRYVILSDKEKESYERELFNYKLKNKYVKMIEEDIAGESKLIHPFTNKDYKELIRNNILDNIQRVLDLFYINGKFDEESCYEEYLKLKLMVAKIEHNTELHYQEIFLNSESHYIFDYDNLFNKSYDIQLEKSGLALTINKHDLQLVSNEDKALFENLGKINYKQQISNFIFECCDELNLNYKKNIEINVDKKYFNPKTNPYTILD</sequence>
<dbReference type="AlphaFoldDB" id="A0A1G5WHX4"/>
<evidence type="ECO:0000313" key="1">
    <source>
        <dbReference type="EMBL" id="SDA57640.1"/>
    </source>
</evidence>
<keyword evidence="2" id="KW-1185">Reference proteome</keyword>
<dbReference type="Pfam" id="PF11185">
    <property type="entry name" value="DUF2971"/>
    <property type="match status" value="1"/>
</dbReference>
<organism evidence="1 2">
    <name type="scientific">Methanobrevibacter millerae</name>
    <dbReference type="NCBI Taxonomy" id="230361"/>
    <lineage>
        <taxon>Archaea</taxon>
        <taxon>Methanobacteriati</taxon>
        <taxon>Methanobacteriota</taxon>
        <taxon>Methanomada group</taxon>
        <taxon>Methanobacteria</taxon>
        <taxon>Methanobacteriales</taxon>
        <taxon>Methanobacteriaceae</taxon>
        <taxon>Methanobrevibacter</taxon>
    </lineage>
</organism>
<name>A0A1G5WHX4_9EURY</name>
<gene>
    <name evidence="1" type="ORF">SAMN02910315_01429</name>
</gene>
<evidence type="ECO:0000313" key="2">
    <source>
        <dbReference type="Proteomes" id="UP000323439"/>
    </source>
</evidence>
<proteinExistence type="predicted"/>
<dbReference type="EMBL" id="FMXB01000010">
    <property type="protein sequence ID" value="SDA57640.1"/>
    <property type="molecule type" value="Genomic_DNA"/>
</dbReference>
<accession>A0A1G5WHX4</accession>
<evidence type="ECO:0008006" key="3">
    <source>
        <dbReference type="Google" id="ProtNLM"/>
    </source>
</evidence>
<dbReference type="InterPro" id="IPR021352">
    <property type="entry name" value="DUF2971"/>
</dbReference>